<organism evidence="4 5">
    <name type="scientific">Veronia nyctiphanis</name>
    <dbReference type="NCBI Taxonomy" id="1278244"/>
    <lineage>
        <taxon>Bacteria</taxon>
        <taxon>Pseudomonadati</taxon>
        <taxon>Pseudomonadota</taxon>
        <taxon>Gammaproteobacteria</taxon>
        <taxon>Vibrionales</taxon>
        <taxon>Vibrionaceae</taxon>
        <taxon>Veronia</taxon>
    </lineage>
</organism>
<dbReference type="Gene3D" id="3.40.630.30">
    <property type="match status" value="1"/>
</dbReference>
<feature type="domain" description="N-acetyltransferase" evidence="3">
    <location>
        <begin position="1"/>
        <end position="164"/>
    </location>
</feature>
<dbReference type="InterPro" id="IPR000182">
    <property type="entry name" value="GNAT_dom"/>
</dbReference>
<dbReference type="RefSeq" id="WP_129120883.1">
    <property type="nucleotide sequence ID" value="NZ_PEIB01000002.1"/>
</dbReference>
<dbReference type="Pfam" id="PF00583">
    <property type="entry name" value="Acetyltransf_1"/>
    <property type="match status" value="1"/>
</dbReference>
<evidence type="ECO:0000256" key="1">
    <source>
        <dbReference type="ARBA" id="ARBA00022679"/>
    </source>
</evidence>
<gene>
    <name evidence="4" type="ORF">CS022_02060</name>
</gene>
<dbReference type="SUPFAM" id="SSF55729">
    <property type="entry name" value="Acyl-CoA N-acyltransferases (Nat)"/>
    <property type="match status" value="1"/>
</dbReference>
<sequence>MIRSATLSDCLNITALSLQVWLDSYTLQGIRKEISQYVLDTLTVEHFERLLQQKEKRVLLYEKDQHLVGLLILDLSSKFVDKPDAGYEIETLYVSRHFQGQDIGRALLQEAVSGYGSPMWLSTWIHNTPALAFYERLGFTIIGEVSFLLDGETHANHVLAYTAESGSSL</sequence>
<evidence type="ECO:0000313" key="4">
    <source>
        <dbReference type="EMBL" id="RXJ74415.1"/>
    </source>
</evidence>
<evidence type="ECO:0000259" key="3">
    <source>
        <dbReference type="PROSITE" id="PS51186"/>
    </source>
</evidence>
<proteinExistence type="predicted"/>
<accession>A0A4Q0YUF0</accession>
<dbReference type="PANTHER" id="PTHR43420:SF52">
    <property type="entry name" value="N-ACETYLTRANSFERASE YODP"/>
    <property type="match status" value="1"/>
</dbReference>
<keyword evidence="2" id="KW-0012">Acyltransferase</keyword>
<dbReference type="InterPro" id="IPR050680">
    <property type="entry name" value="YpeA/RimI_acetyltransf"/>
</dbReference>
<dbReference type="OrthoDB" id="143110at2"/>
<comment type="caution">
    <text evidence="4">The sequence shown here is derived from an EMBL/GenBank/DDBJ whole genome shotgun (WGS) entry which is preliminary data.</text>
</comment>
<dbReference type="Proteomes" id="UP000290287">
    <property type="component" value="Unassembled WGS sequence"/>
</dbReference>
<name>A0A4Q0YUF0_9GAMM</name>
<evidence type="ECO:0000313" key="5">
    <source>
        <dbReference type="Proteomes" id="UP000290287"/>
    </source>
</evidence>
<evidence type="ECO:0000256" key="2">
    <source>
        <dbReference type="ARBA" id="ARBA00023315"/>
    </source>
</evidence>
<dbReference type="AlphaFoldDB" id="A0A4Q0YUF0"/>
<reference evidence="4 5" key="1">
    <citation type="submission" date="2017-10" db="EMBL/GenBank/DDBJ databases">
        <title>Nyctiphanis sp. nov., isolated from the stomach of the euphausiid Nyctiphanes simplex (Hansen, 1911) in the Gulf of California.</title>
        <authorList>
            <person name="Gomez-Gil B."/>
            <person name="Aguilar-Mendez M."/>
            <person name="Lopez-Cortes A."/>
            <person name="Gomez-Gutierrez J."/>
            <person name="Roque A."/>
            <person name="Lang E."/>
            <person name="Gonzalez-Castillo A."/>
        </authorList>
    </citation>
    <scope>NUCLEOTIDE SEQUENCE [LARGE SCALE GENOMIC DNA]</scope>
    <source>
        <strain evidence="4 5">CAIM 600</strain>
    </source>
</reference>
<dbReference type="PANTHER" id="PTHR43420">
    <property type="entry name" value="ACETYLTRANSFERASE"/>
    <property type="match status" value="1"/>
</dbReference>
<dbReference type="CDD" id="cd04301">
    <property type="entry name" value="NAT_SF"/>
    <property type="match status" value="1"/>
</dbReference>
<keyword evidence="1 4" id="KW-0808">Transferase</keyword>
<keyword evidence="5" id="KW-1185">Reference proteome</keyword>
<dbReference type="PROSITE" id="PS51186">
    <property type="entry name" value="GNAT"/>
    <property type="match status" value="1"/>
</dbReference>
<dbReference type="EMBL" id="PEIB01000002">
    <property type="protein sequence ID" value="RXJ74415.1"/>
    <property type="molecule type" value="Genomic_DNA"/>
</dbReference>
<protein>
    <submittedName>
        <fullName evidence="4">N-acetyltransferase</fullName>
    </submittedName>
</protein>
<dbReference type="InterPro" id="IPR016181">
    <property type="entry name" value="Acyl_CoA_acyltransferase"/>
</dbReference>
<dbReference type="GO" id="GO:0016747">
    <property type="term" value="F:acyltransferase activity, transferring groups other than amino-acyl groups"/>
    <property type="evidence" value="ECO:0007669"/>
    <property type="project" value="InterPro"/>
</dbReference>